<dbReference type="GeneID" id="90073677"/>
<comment type="caution">
    <text evidence="3">The sequence shown here is derived from an EMBL/GenBank/DDBJ whole genome shotgun (WGS) entry which is preliminary data.</text>
</comment>
<sequence>MMFMVSWLDFGRYWCMQLVSFNSMAGYHNDDVDSGGDNEDVDINDDGGGDNEDVDINDDGGGGDKDDVDCGEDE</sequence>
<proteinExistence type="predicted"/>
<evidence type="ECO:0000313" key="3">
    <source>
        <dbReference type="EMBL" id="GMM38366.1"/>
    </source>
</evidence>
<protein>
    <submittedName>
        <fullName evidence="3">Uncharacterized protein</fullName>
    </submittedName>
</protein>
<organism evidence="3 4">
    <name type="scientific">Saccharomycopsis crataegensis</name>
    <dbReference type="NCBI Taxonomy" id="43959"/>
    <lineage>
        <taxon>Eukaryota</taxon>
        <taxon>Fungi</taxon>
        <taxon>Dikarya</taxon>
        <taxon>Ascomycota</taxon>
        <taxon>Saccharomycotina</taxon>
        <taxon>Saccharomycetes</taxon>
        <taxon>Saccharomycopsidaceae</taxon>
        <taxon>Saccharomycopsis</taxon>
    </lineage>
</organism>
<evidence type="ECO:0000256" key="1">
    <source>
        <dbReference type="SAM" id="MobiDB-lite"/>
    </source>
</evidence>
<dbReference type="RefSeq" id="XP_064852698.1">
    <property type="nucleotide sequence ID" value="XM_064996626.1"/>
</dbReference>
<gene>
    <name evidence="2" type="ORF">DASC09_030270</name>
    <name evidence="3" type="ORF">DASC09_057050</name>
</gene>
<evidence type="ECO:0000313" key="4">
    <source>
        <dbReference type="Proteomes" id="UP001360560"/>
    </source>
</evidence>
<dbReference type="EMBL" id="BTFZ01000020">
    <property type="protein sequence ID" value="GMM38366.1"/>
    <property type="molecule type" value="Genomic_DNA"/>
</dbReference>
<name>A0AAV5QUI5_9ASCO</name>
<dbReference type="AlphaFoldDB" id="A0AAV5QUI5"/>
<accession>A0AAV5QUI5</accession>
<reference evidence="3 4" key="1">
    <citation type="journal article" date="2023" name="Elife">
        <title>Identification of key yeast species and microbe-microbe interactions impacting larval growth of Drosophila in the wild.</title>
        <authorList>
            <person name="Mure A."/>
            <person name="Sugiura Y."/>
            <person name="Maeda R."/>
            <person name="Honda K."/>
            <person name="Sakurai N."/>
            <person name="Takahashi Y."/>
            <person name="Watada M."/>
            <person name="Katoh T."/>
            <person name="Gotoh A."/>
            <person name="Gotoh Y."/>
            <person name="Taniguchi I."/>
            <person name="Nakamura K."/>
            <person name="Hayashi T."/>
            <person name="Katayama T."/>
            <person name="Uemura T."/>
            <person name="Hattori Y."/>
        </authorList>
    </citation>
    <scope>NUCLEOTIDE SEQUENCE [LARGE SCALE GENOMIC DNA]</scope>
    <source>
        <strain evidence="3 4">SC-9</strain>
    </source>
</reference>
<feature type="region of interest" description="Disordered" evidence="1">
    <location>
        <begin position="29"/>
        <end position="74"/>
    </location>
</feature>
<feature type="compositionally biased region" description="Acidic residues" evidence="1">
    <location>
        <begin position="32"/>
        <end position="58"/>
    </location>
</feature>
<dbReference type="EMBL" id="BTFZ01000011">
    <property type="protein sequence ID" value="GMM35702.1"/>
    <property type="molecule type" value="Genomic_DNA"/>
</dbReference>
<dbReference type="Proteomes" id="UP001360560">
    <property type="component" value="Unassembled WGS sequence"/>
</dbReference>
<evidence type="ECO:0000313" key="2">
    <source>
        <dbReference type="EMBL" id="GMM35702.1"/>
    </source>
</evidence>
<reference evidence="3" key="2">
    <citation type="submission" date="2023-06" db="EMBL/GenBank/DDBJ databases">
        <authorList>
            <person name="Mure A."/>
            <person name="Hattori Y."/>
        </authorList>
    </citation>
    <scope>NUCLEOTIDE SEQUENCE</scope>
    <source>
        <strain evidence="3">SC-9</strain>
    </source>
</reference>
<keyword evidence="4" id="KW-1185">Reference proteome</keyword>